<dbReference type="Pfam" id="PF00144">
    <property type="entry name" value="Beta-lactamase"/>
    <property type="match status" value="1"/>
</dbReference>
<dbReference type="EMBL" id="PDEM01000009">
    <property type="protein sequence ID" value="PHZ86314.1"/>
    <property type="molecule type" value="Genomic_DNA"/>
</dbReference>
<feature type="domain" description="Beta-lactamase-related" evidence="2">
    <location>
        <begin position="94"/>
        <end position="369"/>
    </location>
</feature>
<dbReference type="PANTHER" id="PTHR43283:SF14">
    <property type="entry name" value="BLL8153 PROTEIN"/>
    <property type="match status" value="1"/>
</dbReference>
<feature type="transmembrane region" description="Helical" evidence="1">
    <location>
        <begin position="7"/>
        <end position="27"/>
    </location>
</feature>
<dbReference type="InParanoid" id="A0A2G4YVD6"/>
<dbReference type="Proteomes" id="UP000229730">
    <property type="component" value="Unassembled WGS sequence"/>
</dbReference>
<keyword evidence="1" id="KW-1133">Transmembrane helix</keyword>
<sequence>MYKFLKITGITLFIALMVFGAVVLFNLDKTARLYATMTLFDKNEIVHNFSHMDDAFLTAPVKRSGEIYRFETSPAPLPRSFTYRGQELITENYLKRRATTALLVLKDDKVTFENYYKGTSPEDLRISWSMAKSFTATLFGIAVEDGLIDISKPVEYYLPEMKGSGYEGVPVTDVLQMSSGVTWNEDYADFYSDINRMGRILAIGGSLDEFTTTLTREKPSGEKFHYVSMDTHVIAMIARRVTGKSLIEQVEQHIWSKIGMESDAKWLTDSVGAEFALGGLNVRTRDYARFGRLYLHNGNWNGEQVVPETWIKASTTPSSEHNKPGKDKFGYGFQWWLAPDARPGEFFAVGVYGQFIYINQPENIVIVKNSADRDFMNALNSKHEAITFFRAITDGFRAPAVRQAEAAE</sequence>
<dbReference type="PANTHER" id="PTHR43283">
    <property type="entry name" value="BETA-LACTAMASE-RELATED"/>
    <property type="match status" value="1"/>
</dbReference>
<reference evidence="3 4" key="1">
    <citation type="submission" date="2017-10" db="EMBL/GenBank/DDBJ databases">
        <title>Frigbacter circumglobatus gen. nov. sp. nov., isolated from sediment cultured in situ.</title>
        <authorList>
            <person name="Zhao Z."/>
        </authorList>
    </citation>
    <scope>NUCLEOTIDE SEQUENCE [LARGE SCALE GENOMIC DNA]</scope>
    <source>
        <strain evidence="3 4">ZYL</strain>
    </source>
</reference>
<dbReference type="AlphaFoldDB" id="A0A2G4YVD6"/>
<dbReference type="InterPro" id="IPR012338">
    <property type="entry name" value="Beta-lactam/transpept-like"/>
</dbReference>
<evidence type="ECO:0000313" key="4">
    <source>
        <dbReference type="Proteomes" id="UP000229730"/>
    </source>
</evidence>
<keyword evidence="3" id="KW-0378">Hydrolase</keyword>
<dbReference type="InterPro" id="IPR001466">
    <property type="entry name" value="Beta-lactam-related"/>
</dbReference>
<proteinExistence type="predicted"/>
<dbReference type="OrthoDB" id="9814204at2"/>
<keyword evidence="1" id="KW-0472">Membrane</keyword>
<evidence type="ECO:0000259" key="2">
    <source>
        <dbReference type="Pfam" id="PF00144"/>
    </source>
</evidence>
<organism evidence="3 4">
    <name type="scientific">Paremcibacter congregatus</name>
    <dbReference type="NCBI Taxonomy" id="2043170"/>
    <lineage>
        <taxon>Bacteria</taxon>
        <taxon>Pseudomonadati</taxon>
        <taxon>Pseudomonadota</taxon>
        <taxon>Alphaproteobacteria</taxon>
        <taxon>Emcibacterales</taxon>
        <taxon>Emcibacteraceae</taxon>
        <taxon>Paremcibacter</taxon>
    </lineage>
</organism>
<name>A0A2G4YVD6_9PROT</name>
<accession>A0A2G4YVD6</accession>
<dbReference type="InterPro" id="IPR050789">
    <property type="entry name" value="Diverse_Enzym_Activities"/>
</dbReference>
<dbReference type="RefSeq" id="WP_099471897.1">
    <property type="nucleotide sequence ID" value="NZ_CP041025.1"/>
</dbReference>
<keyword evidence="1" id="KW-0812">Transmembrane</keyword>
<gene>
    <name evidence="3" type="ORF">CRD36_03210</name>
</gene>
<protein>
    <submittedName>
        <fullName evidence="3">6-aminohexanoate hydrolase</fullName>
    </submittedName>
</protein>
<evidence type="ECO:0000313" key="3">
    <source>
        <dbReference type="EMBL" id="PHZ86314.1"/>
    </source>
</evidence>
<keyword evidence="4" id="KW-1185">Reference proteome</keyword>
<evidence type="ECO:0000256" key="1">
    <source>
        <dbReference type="SAM" id="Phobius"/>
    </source>
</evidence>
<comment type="caution">
    <text evidence="3">The sequence shown here is derived from an EMBL/GenBank/DDBJ whole genome shotgun (WGS) entry which is preliminary data.</text>
</comment>
<dbReference type="Gene3D" id="3.40.710.10">
    <property type="entry name" value="DD-peptidase/beta-lactamase superfamily"/>
    <property type="match status" value="1"/>
</dbReference>
<dbReference type="SUPFAM" id="SSF56601">
    <property type="entry name" value="beta-lactamase/transpeptidase-like"/>
    <property type="match status" value="1"/>
</dbReference>
<dbReference type="GO" id="GO:0016787">
    <property type="term" value="F:hydrolase activity"/>
    <property type="evidence" value="ECO:0007669"/>
    <property type="project" value="UniProtKB-KW"/>
</dbReference>